<sequence length="258" mass="28857">MTLKALILNTTLRRSPSRSQTQGLIDKAVALYEKEGIETEVIRVIDHDIEQEYWDDFDDWKAGEKARRQDEWPWLLGKIREADILVIATPITLNMCTSAAHVILEKLNLMDELTPRTKQFPLYNKVAGLLMCGNEDGAHHVAGTVLNNLGRLGYSVPPNAAAYWLGPAGTGPGYIEANGDRHFHTNKLIRFMVANTAHLARVLEQTPYTTDLERCAEEARGESDDVFAIRVNVNTPAIRYKRFQKLGDVTVDSHSAGS</sequence>
<dbReference type="InterPro" id="IPR029039">
    <property type="entry name" value="Flavoprotein-like_sf"/>
</dbReference>
<protein>
    <submittedName>
        <fullName evidence="2">8-demethyl-8-aminoriboflavin-5'-phosphate synthase RosB</fullName>
    </submittedName>
</protein>
<organism evidence="2 3">
    <name type="scientific">Streptomyces camelliae</name>
    <dbReference type="NCBI Taxonomy" id="3004093"/>
    <lineage>
        <taxon>Bacteria</taxon>
        <taxon>Bacillati</taxon>
        <taxon>Actinomycetota</taxon>
        <taxon>Actinomycetes</taxon>
        <taxon>Kitasatosporales</taxon>
        <taxon>Streptomycetaceae</taxon>
        <taxon>Streptomyces</taxon>
    </lineage>
</organism>
<evidence type="ECO:0000259" key="1">
    <source>
        <dbReference type="Pfam" id="PF03358"/>
    </source>
</evidence>
<proteinExistence type="predicted"/>
<dbReference type="Pfam" id="PF03358">
    <property type="entry name" value="FMN_red"/>
    <property type="match status" value="1"/>
</dbReference>
<gene>
    <name evidence="2" type="primary">rosB</name>
    <name evidence="2" type="ORF">O1G22_43605</name>
</gene>
<feature type="domain" description="NADPH-dependent FMN reductase-like" evidence="1">
    <location>
        <begin position="4"/>
        <end position="160"/>
    </location>
</feature>
<accession>A0ABY7PIQ9</accession>
<geneLocation type="plasmid" evidence="2 3">
    <name>punmamed1</name>
</geneLocation>
<dbReference type="SUPFAM" id="SSF52218">
    <property type="entry name" value="Flavoproteins"/>
    <property type="match status" value="1"/>
</dbReference>
<dbReference type="InterPro" id="IPR005025">
    <property type="entry name" value="FMN_Rdtase-like_dom"/>
</dbReference>
<dbReference type="RefSeq" id="WP_270086809.1">
    <property type="nucleotide sequence ID" value="NZ_CP115301.1"/>
</dbReference>
<name>A0ABY7PIQ9_9ACTN</name>
<evidence type="ECO:0000313" key="2">
    <source>
        <dbReference type="EMBL" id="WBO69632.1"/>
    </source>
</evidence>
<dbReference type="Proteomes" id="UP001212326">
    <property type="component" value="Plasmid punmamed1"/>
</dbReference>
<reference evidence="2 3" key="1">
    <citation type="submission" date="2022-12" db="EMBL/GenBank/DDBJ databases">
        <title>HUAS 2-6.</title>
        <authorList>
            <person name="Mo P."/>
        </authorList>
    </citation>
    <scope>NUCLEOTIDE SEQUENCE [LARGE SCALE GENOMIC DNA]</scope>
    <source>
        <strain evidence="2 3">HUAS 2-6</strain>
        <plasmid evidence="2 3">punmamed1</plasmid>
    </source>
</reference>
<dbReference type="EMBL" id="CP115301">
    <property type="protein sequence ID" value="WBO69632.1"/>
    <property type="molecule type" value="Genomic_DNA"/>
</dbReference>
<evidence type="ECO:0000313" key="3">
    <source>
        <dbReference type="Proteomes" id="UP001212326"/>
    </source>
</evidence>
<dbReference type="Gene3D" id="3.40.50.360">
    <property type="match status" value="1"/>
</dbReference>
<keyword evidence="3" id="KW-1185">Reference proteome</keyword>
<keyword evidence="2" id="KW-0614">Plasmid</keyword>